<organism evidence="6 8">
    <name type="scientific">Daphnia pulex</name>
    <name type="common">Water flea</name>
    <dbReference type="NCBI Taxonomy" id="6669"/>
    <lineage>
        <taxon>Eukaryota</taxon>
        <taxon>Metazoa</taxon>
        <taxon>Ecdysozoa</taxon>
        <taxon>Arthropoda</taxon>
        <taxon>Crustacea</taxon>
        <taxon>Branchiopoda</taxon>
        <taxon>Diplostraca</taxon>
        <taxon>Cladocera</taxon>
        <taxon>Anomopoda</taxon>
        <taxon>Daphniidae</taxon>
        <taxon>Daphnia</taxon>
    </lineage>
</organism>
<evidence type="ECO:0000256" key="3">
    <source>
        <dbReference type="ARBA" id="ARBA00023274"/>
    </source>
</evidence>
<keyword evidence="2" id="KW-0689">Ribosomal protein</keyword>
<comment type="similarity">
    <text evidence="1">Belongs to the universal ribosomal protein uL2 family.</text>
</comment>
<gene>
    <name evidence="7" type="primary">EOG090X0COM</name>
    <name evidence="6" type="ORF">DAPPUDRAFT_307116</name>
</gene>
<dbReference type="FunCoup" id="E9G048">
    <property type="interactions" value="599"/>
</dbReference>
<dbReference type="EMBL" id="GL732528">
    <property type="protein sequence ID" value="EFX86837.1"/>
    <property type="molecule type" value="Genomic_DNA"/>
</dbReference>
<dbReference type="GO" id="GO:0003735">
    <property type="term" value="F:structural constituent of ribosome"/>
    <property type="evidence" value="ECO:0000318"/>
    <property type="project" value="GO_Central"/>
</dbReference>
<keyword evidence="8" id="KW-1185">Reference proteome</keyword>
<proteinExistence type="evidence at transcript level"/>
<dbReference type="Gene3D" id="2.30.30.30">
    <property type="match status" value="1"/>
</dbReference>
<dbReference type="GO" id="GO:0032543">
    <property type="term" value="P:mitochondrial translation"/>
    <property type="evidence" value="ECO:0000318"/>
    <property type="project" value="GO_Central"/>
</dbReference>
<feature type="domain" description="Large ribosomal subunit protein uL2 RNA-binding" evidence="5">
    <location>
        <begin position="86"/>
        <end position="166"/>
    </location>
</feature>
<dbReference type="PANTHER" id="PTHR13691:SF73">
    <property type="entry name" value="LARGE RIBOSOMAL SUBUNIT PROTEIN UL2M"/>
    <property type="match status" value="1"/>
</dbReference>
<dbReference type="PANTHER" id="PTHR13691">
    <property type="entry name" value="RIBOSOMAL PROTEIN L2"/>
    <property type="match status" value="1"/>
</dbReference>
<sequence length="315" mass="35113">MMQQLLNSFSRLCVTNSRLTLSQCLSVKFPTLSLTNNTQPQLQQIRCINKLGYLTEPGWRNIGNKWLVKFPEEYTVKKLPLMKLAGRDPTTGKKVYGGLGGGHKKKYRWVDNVRSGPKEGPPSVEKILRLQYDPCRSSKIALVAAGDRVRYILASSTMKVGDLISTSGHIPRNAIRPKEGDAHPLGALPVGTEVCCVEKFVGEGASIALAAGSRALLVRKVGERCILQLPSKQELSLKQECMATVGHLSNEDHNTKHIGSPNRLRWLGFRPRSGLWHRKDGRHGRKIRPLPPIKVLDSRKSDKVIELPLTIKTFF</sequence>
<dbReference type="Pfam" id="PF00181">
    <property type="entry name" value="Ribosomal_L2_N"/>
    <property type="match status" value="1"/>
</dbReference>
<dbReference type="HOGENOM" id="CLU_036235_1_2_1"/>
<dbReference type="InterPro" id="IPR002171">
    <property type="entry name" value="Ribosomal_uL2"/>
</dbReference>
<dbReference type="AlphaFoldDB" id="E9G048"/>
<evidence type="ECO:0000256" key="2">
    <source>
        <dbReference type="ARBA" id="ARBA00022980"/>
    </source>
</evidence>
<dbReference type="InterPro" id="IPR012340">
    <property type="entry name" value="NA-bd_OB-fold"/>
</dbReference>
<dbReference type="InterPro" id="IPR022666">
    <property type="entry name" value="Ribosomal_uL2_RNA-bd_dom"/>
</dbReference>
<evidence type="ECO:0000259" key="5">
    <source>
        <dbReference type="SMART" id="SM01383"/>
    </source>
</evidence>
<dbReference type="OrthoDB" id="268576at2759"/>
<dbReference type="EMBL" id="LR015491">
    <property type="protein sequence ID" value="SVE85110.1"/>
    <property type="molecule type" value="mRNA"/>
</dbReference>
<dbReference type="InterPro" id="IPR014722">
    <property type="entry name" value="Rib_uL2_dom2"/>
</dbReference>
<dbReference type="InterPro" id="IPR022669">
    <property type="entry name" value="Ribosomal_uL2_C"/>
</dbReference>
<protein>
    <submittedName>
        <fullName evidence="7">EOG090X0COM</fullName>
    </submittedName>
</protein>
<accession>E9G048</accession>
<dbReference type="SUPFAM" id="SSF50104">
    <property type="entry name" value="Translation proteins SH3-like domain"/>
    <property type="match status" value="1"/>
</dbReference>
<dbReference type="GO" id="GO:0003723">
    <property type="term" value="F:RNA binding"/>
    <property type="evidence" value="ECO:0000318"/>
    <property type="project" value="GO_Central"/>
</dbReference>
<dbReference type="SMART" id="SM01383">
    <property type="entry name" value="Ribosomal_L2"/>
    <property type="match status" value="1"/>
</dbReference>
<dbReference type="OMA" id="EHNKEHV"/>
<dbReference type="InterPro" id="IPR008991">
    <property type="entry name" value="Translation_prot_SH3-like_sf"/>
</dbReference>
<dbReference type="GO" id="GO:0005762">
    <property type="term" value="C:mitochondrial large ribosomal subunit"/>
    <property type="evidence" value="ECO:0000318"/>
    <property type="project" value="GO_Central"/>
</dbReference>
<feature type="domain" description="Large ribosomal subunit protein uL2 C-terminal" evidence="4">
    <location>
        <begin position="177"/>
        <end position="296"/>
    </location>
</feature>
<dbReference type="SMART" id="SM01382">
    <property type="entry name" value="Ribosomal_L2_C"/>
    <property type="match status" value="1"/>
</dbReference>
<evidence type="ECO:0000313" key="8">
    <source>
        <dbReference type="Proteomes" id="UP000000305"/>
    </source>
</evidence>
<evidence type="ECO:0000259" key="4">
    <source>
        <dbReference type="SMART" id="SM01382"/>
    </source>
</evidence>
<dbReference type="SUPFAM" id="SSF50249">
    <property type="entry name" value="Nucleic acid-binding proteins"/>
    <property type="match status" value="1"/>
</dbReference>
<name>E9G048_DAPPU</name>
<dbReference type="Gene3D" id="2.40.50.140">
    <property type="entry name" value="Nucleic acid-binding proteins"/>
    <property type="match status" value="1"/>
</dbReference>
<reference evidence="7" key="2">
    <citation type="submission" date="2018-08" db="EMBL/GenBank/DDBJ databases">
        <authorList>
            <person name="Cornetti L."/>
        </authorList>
    </citation>
    <scope>NUCLEOTIDE SEQUENCE</scope>
    <source>
        <strain evidence="7">TCO</strain>
    </source>
</reference>
<evidence type="ECO:0000313" key="6">
    <source>
        <dbReference type="EMBL" id="EFX86837.1"/>
    </source>
</evidence>
<dbReference type="Proteomes" id="UP000000305">
    <property type="component" value="Unassembled WGS sequence"/>
</dbReference>
<reference evidence="6 8" key="1">
    <citation type="journal article" date="2011" name="Science">
        <title>The ecoresponsive genome of Daphnia pulex.</title>
        <authorList>
            <person name="Colbourne J.K."/>
            <person name="Pfrender M.E."/>
            <person name="Gilbert D."/>
            <person name="Thomas W.K."/>
            <person name="Tucker A."/>
            <person name="Oakley T.H."/>
            <person name="Tokishita S."/>
            <person name="Aerts A."/>
            <person name="Arnold G.J."/>
            <person name="Basu M.K."/>
            <person name="Bauer D.J."/>
            <person name="Caceres C.E."/>
            <person name="Carmel L."/>
            <person name="Casola C."/>
            <person name="Choi J.H."/>
            <person name="Detter J.C."/>
            <person name="Dong Q."/>
            <person name="Dusheyko S."/>
            <person name="Eads B.D."/>
            <person name="Frohlich T."/>
            <person name="Geiler-Samerotte K.A."/>
            <person name="Gerlach D."/>
            <person name="Hatcher P."/>
            <person name="Jogdeo S."/>
            <person name="Krijgsveld J."/>
            <person name="Kriventseva E.V."/>
            <person name="Kultz D."/>
            <person name="Laforsch C."/>
            <person name="Lindquist E."/>
            <person name="Lopez J."/>
            <person name="Manak J.R."/>
            <person name="Muller J."/>
            <person name="Pangilinan J."/>
            <person name="Patwardhan R.P."/>
            <person name="Pitluck S."/>
            <person name="Pritham E.J."/>
            <person name="Rechtsteiner A."/>
            <person name="Rho M."/>
            <person name="Rogozin I.B."/>
            <person name="Sakarya O."/>
            <person name="Salamov A."/>
            <person name="Schaack S."/>
            <person name="Shapiro H."/>
            <person name="Shiga Y."/>
            <person name="Skalitzky C."/>
            <person name="Smith Z."/>
            <person name="Souvorov A."/>
            <person name="Sung W."/>
            <person name="Tang Z."/>
            <person name="Tsuchiya D."/>
            <person name="Tu H."/>
            <person name="Vos H."/>
            <person name="Wang M."/>
            <person name="Wolf Y.I."/>
            <person name="Yamagata H."/>
            <person name="Yamada T."/>
            <person name="Ye Y."/>
            <person name="Shaw J.R."/>
            <person name="Andrews J."/>
            <person name="Crease T.J."/>
            <person name="Tang H."/>
            <person name="Lucas S.M."/>
            <person name="Robertson H.M."/>
            <person name="Bork P."/>
            <person name="Koonin E.V."/>
            <person name="Zdobnov E.M."/>
            <person name="Grigoriev I.V."/>
            <person name="Lynch M."/>
            <person name="Boore J.L."/>
        </authorList>
    </citation>
    <scope>NUCLEOTIDE SEQUENCE [LARGE SCALE GENOMIC DNA]</scope>
</reference>
<dbReference type="eggNOG" id="KOG0438">
    <property type="taxonomic scope" value="Eukaryota"/>
</dbReference>
<evidence type="ECO:0000256" key="1">
    <source>
        <dbReference type="ARBA" id="ARBA00005636"/>
    </source>
</evidence>
<keyword evidence="3" id="KW-0687">Ribonucleoprotein</keyword>
<evidence type="ECO:0000313" key="7">
    <source>
        <dbReference type="EMBL" id="SVE85110.1"/>
    </source>
</evidence>
<dbReference type="Pfam" id="PF03947">
    <property type="entry name" value="Ribosomal_L2_C"/>
    <property type="match status" value="1"/>
</dbReference>
<dbReference type="KEGG" id="dpx:DAPPUDRAFT_307116"/>
<dbReference type="STRING" id="6669.E9G048"/>